<organism evidence="1 2">
    <name type="scientific">Almyronema epifaneia S1</name>
    <dbReference type="NCBI Taxonomy" id="2991925"/>
    <lineage>
        <taxon>Bacteria</taxon>
        <taxon>Bacillati</taxon>
        <taxon>Cyanobacteriota</taxon>
        <taxon>Cyanophyceae</taxon>
        <taxon>Nodosilineales</taxon>
        <taxon>Nodosilineaceae</taxon>
        <taxon>Almyronema</taxon>
        <taxon>Almyronema epifaneia</taxon>
    </lineage>
</organism>
<reference evidence="1 2" key="1">
    <citation type="submission" date="2024-10" db="EMBL/GenBank/DDBJ databases">
        <authorList>
            <person name="Ratan Roy A."/>
            <person name="Morales Sandoval P.H."/>
            <person name="De Los Santos Villalobos S."/>
            <person name="Chakraborty S."/>
            <person name="Mukherjee J."/>
        </authorList>
    </citation>
    <scope>NUCLEOTIDE SEQUENCE [LARGE SCALE GENOMIC DNA]</scope>
    <source>
        <strain evidence="1 2">S1</strain>
    </source>
</reference>
<name>A0ABW6IHE0_9CYAN</name>
<sequence length="162" mass="17478">MSVEKGQLPSNLLEDSSGLIAIAALHQVSLRVHNLAVLDSADAPLAVAVEYKLWVKINHLAAGVVILSQTALGRVTSWQSSPVLLTPQTSMPFPIEICMARIPFSKDVVEPEEHHQITLFCNLATGLVIGSGVVAHLGDRIFYRDFWAAKAAPAGIWFSILA</sequence>
<dbReference type="Proteomes" id="UP001600165">
    <property type="component" value="Unassembled WGS sequence"/>
</dbReference>
<comment type="caution">
    <text evidence="1">The sequence shown here is derived from an EMBL/GenBank/DDBJ whole genome shotgun (WGS) entry which is preliminary data.</text>
</comment>
<gene>
    <name evidence="1" type="ORF">ACFVKH_15140</name>
</gene>
<dbReference type="EMBL" id="JBHZOL010000088">
    <property type="protein sequence ID" value="MFE4107627.1"/>
    <property type="molecule type" value="Genomic_DNA"/>
</dbReference>
<evidence type="ECO:0000313" key="2">
    <source>
        <dbReference type="Proteomes" id="UP001600165"/>
    </source>
</evidence>
<keyword evidence="2" id="KW-1185">Reference proteome</keyword>
<dbReference type="RefSeq" id="WP_377966521.1">
    <property type="nucleotide sequence ID" value="NZ_JBHZOL010000088.1"/>
</dbReference>
<proteinExistence type="predicted"/>
<accession>A0ABW6IHE0</accession>
<protein>
    <submittedName>
        <fullName evidence="1">Uncharacterized protein</fullName>
    </submittedName>
</protein>
<evidence type="ECO:0000313" key="1">
    <source>
        <dbReference type="EMBL" id="MFE4107627.1"/>
    </source>
</evidence>